<reference evidence="2" key="1">
    <citation type="submission" date="2023-03" db="EMBL/GenBank/DDBJ databases">
        <title>Massive genome expansion in bonnet fungi (Mycena s.s.) driven by repeated elements and novel gene families across ecological guilds.</title>
        <authorList>
            <consortium name="Lawrence Berkeley National Laboratory"/>
            <person name="Harder C.B."/>
            <person name="Miyauchi S."/>
            <person name="Viragh M."/>
            <person name="Kuo A."/>
            <person name="Thoen E."/>
            <person name="Andreopoulos B."/>
            <person name="Lu D."/>
            <person name="Skrede I."/>
            <person name="Drula E."/>
            <person name="Henrissat B."/>
            <person name="Morin E."/>
            <person name="Kohler A."/>
            <person name="Barry K."/>
            <person name="LaButti K."/>
            <person name="Morin E."/>
            <person name="Salamov A."/>
            <person name="Lipzen A."/>
            <person name="Mereny Z."/>
            <person name="Hegedus B."/>
            <person name="Baldrian P."/>
            <person name="Stursova M."/>
            <person name="Weitz H."/>
            <person name="Taylor A."/>
            <person name="Grigoriev I.V."/>
            <person name="Nagy L.G."/>
            <person name="Martin F."/>
            <person name="Kauserud H."/>
        </authorList>
    </citation>
    <scope>NUCLEOTIDE SEQUENCE</scope>
    <source>
        <strain evidence="2">CBHHK067</strain>
    </source>
</reference>
<feature type="region of interest" description="Disordered" evidence="1">
    <location>
        <begin position="1"/>
        <end position="148"/>
    </location>
</feature>
<feature type="compositionally biased region" description="Basic and acidic residues" evidence="1">
    <location>
        <begin position="55"/>
        <end position="73"/>
    </location>
</feature>
<dbReference type="Proteomes" id="UP001221757">
    <property type="component" value="Unassembled WGS sequence"/>
</dbReference>
<evidence type="ECO:0000313" key="2">
    <source>
        <dbReference type="EMBL" id="KAJ7708794.1"/>
    </source>
</evidence>
<name>A0AAD7GZJ0_MYCRO</name>
<gene>
    <name evidence="2" type="ORF">B0H17DRAFT_365558</name>
</gene>
<proteinExistence type="predicted"/>
<evidence type="ECO:0000313" key="3">
    <source>
        <dbReference type="Proteomes" id="UP001221757"/>
    </source>
</evidence>
<organism evidence="2 3">
    <name type="scientific">Mycena rosella</name>
    <name type="common">Pink bonnet</name>
    <name type="synonym">Agaricus rosellus</name>
    <dbReference type="NCBI Taxonomy" id="1033263"/>
    <lineage>
        <taxon>Eukaryota</taxon>
        <taxon>Fungi</taxon>
        <taxon>Dikarya</taxon>
        <taxon>Basidiomycota</taxon>
        <taxon>Agaricomycotina</taxon>
        <taxon>Agaricomycetes</taxon>
        <taxon>Agaricomycetidae</taxon>
        <taxon>Agaricales</taxon>
        <taxon>Marasmiineae</taxon>
        <taxon>Mycenaceae</taxon>
        <taxon>Mycena</taxon>
    </lineage>
</organism>
<sequence>MPAAVQSVVLFSQPTSIPDVPMPGPAPETTISAPGVSEGSVDVGSFKPTFIPCEGKAKKDSDYGNDKERKEKVLVSFQEDEEDGPLQISPSKDQPKKKRRKDKQLDEEASMWVEKPAPDVVKAFPVPPPSTRHYQKVAATSPFDNPFT</sequence>
<keyword evidence="3" id="KW-1185">Reference proteome</keyword>
<dbReference type="EMBL" id="JARKIE010000003">
    <property type="protein sequence ID" value="KAJ7708794.1"/>
    <property type="molecule type" value="Genomic_DNA"/>
</dbReference>
<evidence type="ECO:0000256" key="1">
    <source>
        <dbReference type="SAM" id="MobiDB-lite"/>
    </source>
</evidence>
<accession>A0AAD7GZJ0</accession>
<comment type="caution">
    <text evidence="2">The sequence shown here is derived from an EMBL/GenBank/DDBJ whole genome shotgun (WGS) entry which is preliminary data.</text>
</comment>
<protein>
    <submittedName>
        <fullName evidence="2">Uncharacterized protein</fullName>
    </submittedName>
</protein>
<dbReference type="AlphaFoldDB" id="A0AAD7GZJ0"/>